<protein>
    <recommendedName>
        <fullName evidence="3">7-cyano-7-deazaguanine synthase</fullName>
    </recommendedName>
</protein>
<sequence length="203" mass="23141">MTERRPDTLLMLSGGIDSAYCLWQRVRAGQYTRTHHVSLADHEGRRDVEDRAVQQILDWMRRNGGEGLIEHTSSAMDFRDMWIPKNFHAWAYWAGAIMASPRGQSITTVILPRHSDAFRGGPNSPGARKSDAAYRGHIKLICGREPRLSLPMAHLTKAEAVAAMPEDLLRLCWWCRRPRAGQPCHKCMTCRQVDPALAARWRR</sequence>
<dbReference type="SUPFAM" id="SSF52402">
    <property type="entry name" value="Adenine nucleotide alpha hydrolases-like"/>
    <property type="match status" value="1"/>
</dbReference>
<dbReference type="EMBL" id="BCTB01000042">
    <property type="protein sequence ID" value="GAT16294.1"/>
    <property type="molecule type" value="Genomic_DNA"/>
</dbReference>
<evidence type="ECO:0000313" key="1">
    <source>
        <dbReference type="EMBL" id="GAT16294.1"/>
    </source>
</evidence>
<dbReference type="InterPro" id="IPR014729">
    <property type="entry name" value="Rossmann-like_a/b/a_fold"/>
</dbReference>
<dbReference type="Proteomes" id="UP000069654">
    <property type="component" value="Unassembled WGS sequence"/>
</dbReference>
<dbReference type="RefSeq" id="WP_003925134.1">
    <property type="nucleotide sequence ID" value="NZ_BCTB01000042.1"/>
</dbReference>
<dbReference type="Gene3D" id="3.40.50.620">
    <property type="entry name" value="HUPs"/>
    <property type="match status" value="1"/>
</dbReference>
<gene>
    <name evidence="1" type="ORF">RMCT_3263</name>
</gene>
<dbReference type="STRING" id="1797.RMCT_3263"/>
<reference evidence="1 2" key="1">
    <citation type="journal article" date="2016" name="Genome Announc.">
        <title>Draft Genome Sequences of Five Rapidly Growing Mycobacterium Species, M. thermoresistibile, M. fortuitum subsp. acetamidolyticum, M. canariasense, M. brisbanense, and M. novocastrense.</title>
        <authorList>
            <person name="Katahira K."/>
            <person name="Ogura Y."/>
            <person name="Gotoh Y."/>
            <person name="Hayashi T."/>
        </authorList>
    </citation>
    <scope>NUCLEOTIDE SEQUENCE [LARGE SCALE GENOMIC DNA]</scope>
    <source>
        <strain evidence="1 2">JCM6362</strain>
    </source>
</reference>
<evidence type="ECO:0000313" key="2">
    <source>
        <dbReference type="Proteomes" id="UP000069654"/>
    </source>
</evidence>
<name>A0A100XGL8_MYCTH</name>
<organism evidence="1 2">
    <name type="scientific">Mycolicibacterium thermoresistibile</name>
    <name type="common">Mycobacterium thermoresistibile</name>
    <dbReference type="NCBI Taxonomy" id="1797"/>
    <lineage>
        <taxon>Bacteria</taxon>
        <taxon>Bacillati</taxon>
        <taxon>Actinomycetota</taxon>
        <taxon>Actinomycetes</taxon>
        <taxon>Mycobacteriales</taxon>
        <taxon>Mycobacteriaceae</taxon>
        <taxon>Mycolicibacterium</taxon>
    </lineage>
</organism>
<comment type="caution">
    <text evidence="1">The sequence shown here is derived from an EMBL/GenBank/DDBJ whole genome shotgun (WGS) entry which is preliminary data.</text>
</comment>
<accession>A0A100XGL8</accession>
<reference evidence="2" key="2">
    <citation type="submission" date="2016-02" db="EMBL/GenBank/DDBJ databases">
        <title>Draft genome sequence of five rapidly growing Mycobacterium species.</title>
        <authorList>
            <person name="Katahira K."/>
            <person name="Gotou Y."/>
            <person name="Iida K."/>
            <person name="Ogura Y."/>
            <person name="Hayashi T."/>
        </authorList>
    </citation>
    <scope>NUCLEOTIDE SEQUENCE [LARGE SCALE GENOMIC DNA]</scope>
    <source>
        <strain evidence="2">JCM6362</strain>
    </source>
</reference>
<dbReference type="AlphaFoldDB" id="A0A100XGL8"/>
<proteinExistence type="predicted"/>
<evidence type="ECO:0008006" key="3">
    <source>
        <dbReference type="Google" id="ProtNLM"/>
    </source>
</evidence>